<keyword evidence="1" id="KW-0238">DNA-binding</keyword>
<dbReference type="NCBIfam" id="TIGR01766">
    <property type="entry name" value="IS200/IS605 family accessory protein TnpB-like domain"/>
    <property type="match status" value="1"/>
</dbReference>
<protein>
    <submittedName>
        <fullName evidence="3">Transposase</fullName>
    </submittedName>
</protein>
<evidence type="ECO:0000313" key="4">
    <source>
        <dbReference type="Proteomes" id="UP000654345"/>
    </source>
</evidence>
<sequence>MKTVLTAKLKLNTTPEQFKELRETQLAYRDALNYVSTYAFENGKMSNAVRLQDGTYDEIRLRFHLPSQMACSVPRQVGATYKGLWTKVKNNAAHRKAGLTKKRYKGLDKAPTFLSPTLTYQYKKDYTFKKEQHVSLLTLEGRVKVPYTGYDKHVALIQRGTEIGASKLWYDKPKKQFYLLVSLEVETADPTPETHKQVVGVDVGMRYLAVTATMQGDCTFHADISPITRSHHYARLRKRLQKKGTRSAARRLVAISGRERRLKANANHVVSKRIVARYSQSLIGLEHLTDIREHTKRRKGKQASAKQRKANRTFSKWAFGELHAMIAYKALLHQSMAIKVDANYTSQSCPKCGHTCKENRPYKGLLFVCQNCQYTLHADLVGARNIAMRTLLIRQDWIGTGLLSVRPDVSDDEAKAARLKRYAELRWSSDTTPSPRL</sequence>
<organism evidence="3 4">
    <name type="scientific">Ktedonobacter robiniae</name>
    <dbReference type="NCBI Taxonomy" id="2778365"/>
    <lineage>
        <taxon>Bacteria</taxon>
        <taxon>Bacillati</taxon>
        <taxon>Chloroflexota</taxon>
        <taxon>Ktedonobacteria</taxon>
        <taxon>Ktedonobacterales</taxon>
        <taxon>Ktedonobacteraceae</taxon>
        <taxon>Ktedonobacter</taxon>
    </lineage>
</organism>
<dbReference type="EMBL" id="BNJG01000001">
    <property type="protein sequence ID" value="GHO53074.1"/>
    <property type="molecule type" value="Genomic_DNA"/>
</dbReference>
<dbReference type="NCBIfam" id="NF040570">
    <property type="entry name" value="guided_TnpB"/>
    <property type="match status" value="1"/>
</dbReference>
<evidence type="ECO:0000256" key="1">
    <source>
        <dbReference type="ARBA" id="ARBA00023125"/>
    </source>
</evidence>
<proteinExistence type="predicted"/>
<evidence type="ECO:0000313" key="3">
    <source>
        <dbReference type="EMBL" id="GHO53074.1"/>
    </source>
</evidence>
<feature type="domain" description="Cas12f1-like TNB" evidence="2">
    <location>
        <begin position="319"/>
        <end position="386"/>
    </location>
</feature>
<comment type="caution">
    <text evidence="3">The sequence shown here is derived from an EMBL/GenBank/DDBJ whole genome shotgun (WGS) entry which is preliminary data.</text>
</comment>
<dbReference type="InterPro" id="IPR010095">
    <property type="entry name" value="Cas12f1-like_TNB"/>
</dbReference>
<dbReference type="Proteomes" id="UP000654345">
    <property type="component" value="Unassembled WGS sequence"/>
</dbReference>
<dbReference type="RefSeq" id="WP_201369923.1">
    <property type="nucleotide sequence ID" value="NZ_BNJG01000001.1"/>
</dbReference>
<keyword evidence="4" id="KW-1185">Reference proteome</keyword>
<dbReference type="Pfam" id="PF07282">
    <property type="entry name" value="Cas12f1-like_TNB"/>
    <property type="match status" value="1"/>
</dbReference>
<reference evidence="3 4" key="1">
    <citation type="journal article" date="2021" name="Int. J. Syst. Evol. Microbiol.">
        <title>Reticulibacter mediterranei gen. nov., sp. nov., within the new family Reticulibacteraceae fam. nov., and Ktedonospora formicarum gen. nov., sp. nov., Ktedonobacter robiniae sp. nov., Dictyobacter formicarum sp. nov. and Dictyobacter arantiisoli sp. nov., belonging to the class Ktedonobacteria.</title>
        <authorList>
            <person name="Yabe S."/>
            <person name="Zheng Y."/>
            <person name="Wang C.M."/>
            <person name="Sakai Y."/>
            <person name="Abe K."/>
            <person name="Yokota A."/>
            <person name="Donadio S."/>
            <person name="Cavaletti L."/>
            <person name="Monciardini P."/>
        </authorList>
    </citation>
    <scope>NUCLEOTIDE SEQUENCE [LARGE SCALE GENOMIC DNA]</scope>
    <source>
        <strain evidence="3 4">SOSP1-30</strain>
    </source>
</reference>
<gene>
    <name evidence="3" type="ORF">KSB_15490</name>
</gene>
<evidence type="ECO:0000259" key="2">
    <source>
        <dbReference type="Pfam" id="PF07282"/>
    </source>
</evidence>
<name>A0ABQ3UK11_9CHLR</name>
<accession>A0ABQ3UK11</accession>